<reference evidence="6 7" key="1">
    <citation type="journal article" date="2016" name="Sci. Rep.">
        <title>The genome sequence of the outbreeding globe artichoke constructed de novo incorporating a phase-aware low-pass sequencing strategy of F1 progeny.</title>
        <authorList>
            <person name="Scaglione D."/>
            <person name="Reyes-Chin-Wo S."/>
            <person name="Acquadro A."/>
            <person name="Froenicke L."/>
            <person name="Portis E."/>
            <person name="Beitel C."/>
            <person name="Tirone M."/>
            <person name="Mauro R."/>
            <person name="Lo Monaco A."/>
            <person name="Mauromicale G."/>
            <person name="Faccioli P."/>
            <person name="Cattivelli L."/>
            <person name="Rieseberg L."/>
            <person name="Michelmore R."/>
            <person name="Lanteri S."/>
        </authorList>
    </citation>
    <scope>NUCLEOTIDE SEQUENCE [LARGE SCALE GENOMIC DNA]</scope>
    <source>
        <strain evidence="6">2C</strain>
    </source>
</reference>
<dbReference type="OMA" id="FSHMEDQ"/>
<dbReference type="EMBL" id="LEKV01003641">
    <property type="protein sequence ID" value="KVH98942.1"/>
    <property type="molecule type" value="Genomic_DNA"/>
</dbReference>
<dbReference type="PROSITE" id="PS50023">
    <property type="entry name" value="LIM_DOMAIN_2"/>
    <property type="match status" value="1"/>
</dbReference>
<evidence type="ECO:0000313" key="7">
    <source>
        <dbReference type="Proteomes" id="UP000243975"/>
    </source>
</evidence>
<organism evidence="6 7">
    <name type="scientific">Cynara cardunculus var. scolymus</name>
    <name type="common">Globe artichoke</name>
    <name type="synonym">Cynara scolymus</name>
    <dbReference type="NCBI Taxonomy" id="59895"/>
    <lineage>
        <taxon>Eukaryota</taxon>
        <taxon>Viridiplantae</taxon>
        <taxon>Streptophyta</taxon>
        <taxon>Embryophyta</taxon>
        <taxon>Tracheophyta</taxon>
        <taxon>Spermatophyta</taxon>
        <taxon>Magnoliopsida</taxon>
        <taxon>eudicotyledons</taxon>
        <taxon>Gunneridae</taxon>
        <taxon>Pentapetalae</taxon>
        <taxon>asterids</taxon>
        <taxon>campanulids</taxon>
        <taxon>Asterales</taxon>
        <taxon>Asteraceae</taxon>
        <taxon>Carduoideae</taxon>
        <taxon>Cardueae</taxon>
        <taxon>Carduinae</taxon>
        <taxon>Cynara</taxon>
    </lineage>
</organism>
<accession>A0A103XXZ5</accession>
<dbReference type="AlphaFoldDB" id="A0A103XXZ5"/>
<dbReference type="PANTHER" id="PTHR24206">
    <property type="entry name" value="OS06G0237300 PROTEIN"/>
    <property type="match status" value="1"/>
</dbReference>
<dbReference type="Gene3D" id="2.10.110.10">
    <property type="entry name" value="Cysteine Rich Protein"/>
    <property type="match status" value="2"/>
</dbReference>
<dbReference type="GO" id="GO:0046872">
    <property type="term" value="F:metal ion binding"/>
    <property type="evidence" value="ECO:0007669"/>
    <property type="project" value="UniProtKB-KW"/>
</dbReference>
<keyword evidence="3 4" id="KW-0440">LIM domain</keyword>
<dbReference type="SMART" id="SM00132">
    <property type="entry name" value="LIM"/>
    <property type="match status" value="2"/>
</dbReference>
<protein>
    <submittedName>
        <fullName evidence="6">Zinc finger, LIM-type</fullName>
    </submittedName>
</protein>
<dbReference type="GO" id="GO:0051015">
    <property type="term" value="F:actin filament binding"/>
    <property type="evidence" value="ECO:0007669"/>
    <property type="project" value="UniProtKB-ARBA"/>
</dbReference>
<name>A0A103XXZ5_CYNCS</name>
<dbReference type="Proteomes" id="UP000243975">
    <property type="component" value="Unassembled WGS sequence"/>
</dbReference>
<evidence type="ECO:0000256" key="3">
    <source>
        <dbReference type="ARBA" id="ARBA00023038"/>
    </source>
</evidence>
<proteinExistence type="predicted"/>
<feature type="domain" description="LIM zinc-binding" evidence="5">
    <location>
        <begin position="9"/>
        <end position="113"/>
    </location>
</feature>
<dbReference type="InterPro" id="IPR001781">
    <property type="entry name" value="Znf_LIM"/>
</dbReference>
<sequence length="139" mass="15663">MASYGGTTQKCKACEKTVYLVDELTVDNRVYHRACFRCHHCKGTLKVPPKPLELIDPIRANLTAEYQVGVDGNAYHRACFKCSFGGCVISPSNYVAHEHQLYCKHHHAQLFMAKGNFSQFDKQHQQDVSNGVTENTTEV</sequence>
<dbReference type="Gramene" id="KVH98942">
    <property type="protein sequence ID" value="KVH98942"/>
    <property type="gene ID" value="Ccrd_022868"/>
</dbReference>
<evidence type="ECO:0000256" key="4">
    <source>
        <dbReference type="PROSITE-ProRule" id="PRU00125"/>
    </source>
</evidence>
<comment type="caution">
    <text evidence="6">The sequence shown here is derived from an EMBL/GenBank/DDBJ whole genome shotgun (WGS) entry which is preliminary data.</text>
</comment>
<dbReference type="PROSITE" id="PS00478">
    <property type="entry name" value="LIM_DOMAIN_1"/>
    <property type="match status" value="1"/>
</dbReference>
<evidence type="ECO:0000259" key="5">
    <source>
        <dbReference type="PROSITE" id="PS50023"/>
    </source>
</evidence>
<keyword evidence="7" id="KW-1185">Reference proteome</keyword>
<dbReference type="GO" id="GO:0051017">
    <property type="term" value="P:actin filament bundle assembly"/>
    <property type="evidence" value="ECO:0007669"/>
    <property type="project" value="UniProtKB-ARBA"/>
</dbReference>
<dbReference type="SUPFAM" id="SSF57716">
    <property type="entry name" value="Glucocorticoid receptor-like (DNA-binding domain)"/>
    <property type="match status" value="2"/>
</dbReference>
<keyword evidence="1 4" id="KW-0479">Metal-binding</keyword>
<evidence type="ECO:0000313" key="6">
    <source>
        <dbReference type="EMBL" id="KVH98942.1"/>
    </source>
</evidence>
<evidence type="ECO:0000256" key="1">
    <source>
        <dbReference type="ARBA" id="ARBA00022723"/>
    </source>
</evidence>
<dbReference type="Pfam" id="PF00412">
    <property type="entry name" value="LIM"/>
    <property type="match status" value="2"/>
</dbReference>
<keyword evidence="2 4" id="KW-0862">Zinc</keyword>
<gene>
    <name evidence="6" type="ORF">Ccrd_022868</name>
</gene>
<evidence type="ECO:0000256" key="2">
    <source>
        <dbReference type="ARBA" id="ARBA00022833"/>
    </source>
</evidence>